<dbReference type="OrthoDB" id="9997102at2759"/>
<evidence type="ECO:0000256" key="1">
    <source>
        <dbReference type="ARBA" id="ARBA00006328"/>
    </source>
</evidence>
<evidence type="ECO:0000313" key="5">
    <source>
        <dbReference type="Proteomes" id="UP000799423"/>
    </source>
</evidence>
<dbReference type="GO" id="GO:0005634">
    <property type="term" value="C:nucleus"/>
    <property type="evidence" value="ECO:0007669"/>
    <property type="project" value="TreeGrafter"/>
</dbReference>
<gene>
    <name evidence="4" type="ORF">T440DRAFT_494026</name>
</gene>
<dbReference type="Proteomes" id="UP000799423">
    <property type="component" value="Unassembled WGS sequence"/>
</dbReference>
<evidence type="ECO:0000259" key="3">
    <source>
        <dbReference type="Pfam" id="PF05368"/>
    </source>
</evidence>
<dbReference type="AlphaFoldDB" id="A0A6A7AP79"/>
<keyword evidence="2" id="KW-0521">NADP</keyword>
<comment type="similarity">
    <text evidence="1">Belongs to the NmrA-type oxidoreductase family.</text>
</comment>
<sequence>MAARAILVTGATGKQGGSVVDALLKANVQFEILALTRNLQSALSQQLLQKSPMIRLVSGDDATEYIFRKAKETTKVPIWGVFSVQAVTNKEEIQANSLTDLSLKNGVSHFVFSTADRGGVKSDTDPTNVPHFITKFNAEQHLFAQAKDSNTTWTVLRPVVFFENLVPGLFGKVFVASWALKLREEQKMQLIATSDIGTFAAKAFLEYESGQYKNKSISLAGDELTLAYLLNEISKEPGYMFTWMRDVGFGANVQECKAVNPDMKDFGHWLETQSSWQRH</sequence>
<dbReference type="Pfam" id="PF05368">
    <property type="entry name" value="NmrA"/>
    <property type="match status" value="1"/>
</dbReference>
<organism evidence="4 5">
    <name type="scientific">Plenodomus tracheiphilus IPT5</name>
    <dbReference type="NCBI Taxonomy" id="1408161"/>
    <lineage>
        <taxon>Eukaryota</taxon>
        <taxon>Fungi</taxon>
        <taxon>Dikarya</taxon>
        <taxon>Ascomycota</taxon>
        <taxon>Pezizomycotina</taxon>
        <taxon>Dothideomycetes</taxon>
        <taxon>Pleosporomycetidae</taxon>
        <taxon>Pleosporales</taxon>
        <taxon>Pleosporineae</taxon>
        <taxon>Leptosphaeriaceae</taxon>
        <taxon>Plenodomus</taxon>
    </lineage>
</organism>
<reference evidence="4" key="1">
    <citation type="submission" date="2020-01" db="EMBL/GenBank/DDBJ databases">
        <authorList>
            <consortium name="DOE Joint Genome Institute"/>
            <person name="Haridas S."/>
            <person name="Albert R."/>
            <person name="Binder M."/>
            <person name="Bloem J."/>
            <person name="Labutti K."/>
            <person name="Salamov A."/>
            <person name="Andreopoulos B."/>
            <person name="Baker S.E."/>
            <person name="Barry K."/>
            <person name="Bills G."/>
            <person name="Bluhm B.H."/>
            <person name="Cannon C."/>
            <person name="Castanera R."/>
            <person name="Culley D.E."/>
            <person name="Daum C."/>
            <person name="Ezra D."/>
            <person name="Gonzalez J.B."/>
            <person name="Henrissat B."/>
            <person name="Kuo A."/>
            <person name="Liang C."/>
            <person name="Lipzen A."/>
            <person name="Lutzoni F."/>
            <person name="Magnuson J."/>
            <person name="Mondo S."/>
            <person name="Nolan M."/>
            <person name="Ohm R."/>
            <person name="Pangilinan J."/>
            <person name="Park H.-J."/>
            <person name="Ramirez L."/>
            <person name="Alfaro M."/>
            <person name="Sun H."/>
            <person name="Tritt A."/>
            <person name="Yoshinaga Y."/>
            <person name="Zwiers L.-H."/>
            <person name="Turgeon B.G."/>
            <person name="Goodwin S.B."/>
            <person name="Spatafora J.W."/>
            <person name="Crous P.W."/>
            <person name="Grigoriev I.V."/>
        </authorList>
    </citation>
    <scope>NUCLEOTIDE SEQUENCE</scope>
    <source>
        <strain evidence="4">IPT5</strain>
    </source>
</reference>
<keyword evidence="5" id="KW-1185">Reference proteome</keyword>
<dbReference type="InterPro" id="IPR051164">
    <property type="entry name" value="NmrA-like_oxidored"/>
</dbReference>
<dbReference type="EMBL" id="MU006371">
    <property type="protein sequence ID" value="KAF2844574.1"/>
    <property type="molecule type" value="Genomic_DNA"/>
</dbReference>
<accession>A0A6A7AP79</accession>
<dbReference type="PANTHER" id="PTHR42748">
    <property type="entry name" value="NITROGEN METABOLITE REPRESSION PROTEIN NMRA FAMILY MEMBER"/>
    <property type="match status" value="1"/>
</dbReference>
<evidence type="ECO:0000313" key="4">
    <source>
        <dbReference type="EMBL" id="KAF2844574.1"/>
    </source>
</evidence>
<dbReference type="InterPro" id="IPR008030">
    <property type="entry name" value="NmrA-like"/>
</dbReference>
<evidence type="ECO:0000256" key="2">
    <source>
        <dbReference type="ARBA" id="ARBA00022857"/>
    </source>
</evidence>
<feature type="domain" description="NmrA-like" evidence="3">
    <location>
        <begin position="5"/>
        <end position="238"/>
    </location>
</feature>
<protein>
    <submittedName>
        <fullName evidence="4">NAD(P)-binding protein</fullName>
    </submittedName>
</protein>
<dbReference type="InterPro" id="IPR036291">
    <property type="entry name" value="NAD(P)-bd_dom_sf"/>
</dbReference>
<dbReference type="SUPFAM" id="SSF51735">
    <property type="entry name" value="NAD(P)-binding Rossmann-fold domains"/>
    <property type="match status" value="1"/>
</dbReference>
<dbReference type="Gene3D" id="3.40.50.720">
    <property type="entry name" value="NAD(P)-binding Rossmann-like Domain"/>
    <property type="match status" value="1"/>
</dbReference>
<dbReference type="Gene3D" id="3.90.25.10">
    <property type="entry name" value="UDP-galactose 4-epimerase, domain 1"/>
    <property type="match status" value="1"/>
</dbReference>
<proteinExistence type="inferred from homology"/>
<dbReference type="PANTHER" id="PTHR42748:SF7">
    <property type="entry name" value="NMRA LIKE REDOX SENSOR 1-RELATED"/>
    <property type="match status" value="1"/>
</dbReference>
<name>A0A6A7AP79_9PLEO</name>